<keyword evidence="5" id="KW-1185">Reference proteome</keyword>
<dbReference type="GO" id="GO:0046983">
    <property type="term" value="F:protein dimerization activity"/>
    <property type="evidence" value="ECO:0007669"/>
    <property type="project" value="InterPro"/>
</dbReference>
<gene>
    <name evidence="4" type="ORF">WA026_022540</name>
</gene>
<protein>
    <recommendedName>
        <fullName evidence="3">BHLH domain-containing protein</fullName>
    </recommendedName>
</protein>
<evidence type="ECO:0000313" key="4">
    <source>
        <dbReference type="EMBL" id="KAK9892859.1"/>
    </source>
</evidence>
<dbReference type="CDD" id="cd00083">
    <property type="entry name" value="bHLH_SF"/>
    <property type="match status" value="1"/>
</dbReference>
<dbReference type="Proteomes" id="UP001431783">
    <property type="component" value="Unassembled WGS sequence"/>
</dbReference>
<keyword evidence="1" id="KW-0175">Coiled coil</keyword>
<feature type="region of interest" description="Disordered" evidence="2">
    <location>
        <begin position="138"/>
        <end position="163"/>
    </location>
</feature>
<evidence type="ECO:0000256" key="2">
    <source>
        <dbReference type="SAM" id="MobiDB-lite"/>
    </source>
</evidence>
<organism evidence="4 5">
    <name type="scientific">Henosepilachna vigintioctopunctata</name>
    <dbReference type="NCBI Taxonomy" id="420089"/>
    <lineage>
        <taxon>Eukaryota</taxon>
        <taxon>Metazoa</taxon>
        <taxon>Ecdysozoa</taxon>
        <taxon>Arthropoda</taxon>
        <taxon>Hexapoda</taxon>
        <taxon>Insecta</taxon>
        <taxon>Pterygota</taxon>
        <taxon>Neoptera</taxon>
        <taxon>Endopterygota</taxon>
        <taxon>Coleoptera</taxon>
        <taxon>Polyphaga</taxon>
        <taxon>Cucujiformia</taxon>
        <taxon>Coccinelloidea</taxon>
        <taxon>Coccinellidae</taxon>
        <taxon>Epilachninae</taxon>
        <taxon>Epilachnini</taxon>
        <taxon>Henosepilachna</taxon>
    </lineage>
</organism>
<dbReference type="InterPro" id="IPR011598">
    <property type="entry name" value="bHLH_dom"/>
</dbReference>
<accession>A0AAW1VJI8</accession>
<dbReference type="SUPFAM" id="SSF47459">
    <property type="entry name" value="HLH, helix-loop-helix DNA-binding domain"/>
    <property type="match status" value="1"/>
</dbReference>
<evidence type="ECO:0000256" key="1">
    <source>
        <dbReference type="SAM" id="Coils"/>
    </source>
</evidence>
<evidence type="ECO:0000313" key="5">
    <source>
        <dbReference type="Proteomes" id="UP001431783"/>
    </source>
</evidence>
<proteinExistence type="predicted"/>
<feature type="coiled-coil region" evidence="1">
    <location>
        <begin position="68"/>
        <end position="95"/>
    </location>
</feature>
<dbReference type="SMART" id="SM00353">
    <property type="entry name" value="HLH"/>
    <property type="match status" value="1"/>
</dbReference>
<dbReference type="InterPro" id="IPR036638">
    <property type="entry name" value="HLH_DNA-bd_sf"/>
</dbReference>
<comment type="caution">
    <text evidence="4">The sequence shown here is derived from an EMBL/GenBank/DDBJ whole genome shotgun (WGS) entry which is preliminary data.</text>
</comment>
<dbReference type="EMBL" id="JARQZJ010000140">
    <property type="protein sequence ID" value="KAK9892859.1"/>
    <property type="molecule type" value="Genomic_DNA"/>
</dbReference>
<name>A0AAW1VJI8_9CUCU</name>
<dbReference type="Gene3D" id="4.10.280.10">
    <property type="entry name" value="Helix-loop-helix DNA-binding domain"/>
    <property type="match status" value="1"/>
</dbReference>
<dbReference type="PROSITE" id="PS50888">
    <property type="entry name" value="BHLH"/>
    <property type="match status" value="1"/>
</dbReference>
<feature type="domain" description="BHLH" evidence="3">
    <location>
        <begin position="2"/>
        <end position="54"/>
    </location>
</feature>
<feature type="compositionally biased region" description="Basic and acidic residues" evidence="2">
    <location>
        <begin position="139"/>
        <end position="152"/>
    </location>
</feature>
<dbReference type="AlphaFoldDB" id="A0AAW1VJI8"/>
<sequence length="163" mass="19063">MPGESDKKTWEKERRGRIKEAFITLEKLLPSYDPSAVSTRINTLNKSIEYIQEMQNRVDELLKPNNKINTEVLQLKKLQDRIKRLLSRNELLSSLLREAKISIPNQGCTLKTFKYGYKWSGKISEKMAMSVQKKAVIQNEKENNSDKRELLKRSKPNKKIRIS</sequence>
<dbReference type="Pfam" id="PF00010">
    <property type="entry name" value="HLH"/>
    <property type="match status" value="1"/>
</dbReference>
<reference evidence="4 5" key="1">
    <citation type="submission" date="2023-03" db="EMBL/GenBank/DDBJ databases">
        <title>Genome insight into feeding habits of ladybird beetles.</title>
        <authorList>
            <person name="Li H.-S."/>
            <person name="Huang Y.-H."/>
            <person name="Pang H."/>
        </authorList>
    </citation>
    <scope>NUCLEOTIDE SEQUENCE [LARGE SCALE GENOMIC DNA]</scope>
    <source>
        <strain evidence="4">SYSU_2023b</strain>
        <tissue evidence="4">Whole body</tissue>
    </source>
</reference>
<evidence type="ECO:0000259" key="3">
    <source>
        <dbReference type="PROSITE" id="PS50888"/>
    </source>
</evidence>
<feature type="compositionally biased region" description="Basic residues" evidence="2">
    <location>
        <begin position="153"/>
        <end position="163"/>
    </location>
</feature>